<dbReference type="SUPFAM" id="SSF53448">
    <property type="entry name" value="Nucleotide-diphospho-sugar transferases"/>
    <property type="match status" value="1"/>
</dbReference>
<evidence type="ECO:0000259" key="3">
    <source>
        <dbReference type="Pfam" id="PF02397"/>
    </source>
</evidence>
<dbReference type="PANTHER" id="PTHR30576:SF0">
    <property type="entry name" value="UNDECAPRENYL-PHOSPHATE N-ACETYLGALACTOSAMINYL 1-PHOSPHATE TRANSFERASE-RELATED"/>
    <property type="match status" value="1"/>
</dbReference>
<dbReference type="Pfam" id="PF13641">
    <property type="entry name" value="Glyco_tranf_2_3"/>
    <property type="match status" value="1"/>
</dbReference>
<dbReference type="KEGG" id="paln:B0W48_15485"/>
<evidence type="ECO:0000313" key="4">
    <source>
        <dbReference type="EMBL" id="AQQ01049.1"/>
    </source>
</evidence>
<feature type="transmembrane region" description="Helical" evidence="2">
    <location>
        <begin position="408"/>
        <end position="429"/>
    </location>
</feature>
<dbReference type="EMBL" id="CP019628">
    <property type="protein sequence ID" value="AQQ01049.1"/>
    <property type="molecule type" value="Genomic_DNA"/>
</dbReference>
<dbReference type="Gene3D" id="3.90.550.10">
    <property type="entry name" value="Spore Coat Polysaccharide Biosynthesis Protein SpsA, Chain A"/>
    <property type="match status" value="1"/>
</dbReference>
<accession>A0A1Q2H107</accession>
<organism evidence="4 5">
    <name type="scientific">Pseudoalteromonas aliena</name>
    <dbReference type="NCBI Taxonomy" id="247523"/>
    <lineage>
        <taxon>Bacteria</taxon>
        <taxon>Pseudomonadati</taxon>
        <taxon>Pseudomonadota</taxon>
        <taxon>Gammaproteobacteria</taxon>
        <taxon>Alteromonadales</taxon>
        <taxon>Pseudoalteromonadaceae</taxon>
        <taxon>Pseudoalteromonas</taxon>
    </lineage>
</organism>
<comment type="similarity">
    <text evidence="1">Belongs to the bacterial sugar transferase family.</text>
</comment>
<gene>
    <name evidence="4" type="ORF">B0W48_15485</name>
</gene>
<proteinExistence type="inferred from homology"/>
<dbReference type="AlphaFoldDB" id="A0A1Q2H107"/>
<feature type="transmembrane region" description="Helical" evidence="2">
    <location>
        <begin position="359"/>
        <end position="376"/>
    </location>
</feature>
<dbReference type="InterPro" id="IPR003362">
    <property type="entry name" value="Bact_transf"/>
</dbReference>
<keyword evidence="2" id="KW-0472">Membrane</keyword>
<feature type="transmembrane region" description="Helical" evidence="2">
    <location>
        <begin position="306"/>
        <end position="339"/>
    </location>
</feature>
<feature type="domain" description="Bacterial sugar transferase" evidence="3">
    <location>
        <begin position="403"/>
        <end position="596"/>
    </location>
</feature>
<keyword evidence="2" id="KW-0812">Transmembrane</keyword>
<name>A0A1Q2H107_9GAMM</name>
<dbReference type="PANTHER" id="PTHR30576">
    <property type="entry name" value="COLANIC BIOSYNTHESIS UDP-GLUCOSE LIPID CARRIER TRANSFERASE"/>
    <property type="match status" value="1"/>
</dbReference>
<dbReference type="Pfam" id="PF02397">
    <property type="entry name" value="Bac_transf"/>
    <property type="match status" value="1"/>
</dbReference>
<dbReference type="InterPro" id="IPR029044">
    <property type="entry name" value="Nucleotide-diphossugar_trans"/>
</dbReference>
<evidence type="ECO:0000256" key="1">
    <source>
        <dbReference type="ARBA" id="ARBA00006464"/>
    </source>
</evidence>
<dbReference type="RefSeq" id="WP_077537707.1">
    <property type="nucleotide sequence ID" value="NZ_CANLYY010000062.1"/>
</dbReference>
<protein>
    <submittedName>
        <fullName evidence="4">Adhesion protein</fullName>
    </submittedName>
</protein>
<evidence type="ECO:0000313" key="5">
    <source>
        <dbReference type="Proteomes" id="UP000188243"/>
    </source>
</evidence>
<dbReference type="STRING" id="247523.B0W48_15485"/>
<evidence type="ECO:0000256" key="2">
    <source>
        <dbReference type="SAM" id="Phobius"/>
    </source>
</evidence>
<feature type="transmembrane region" description="Helical" evidence="2">
    <location>
        <begin position="6"/>
        <end position="26"/>
    </location>
</feature>
<reference evidence="4 5" key="1">
    <citation type="submission" date="2017-02" db="EMBL/GenBank/DDBJ databases">
        <title>Complete genome sequence of the cold-active Pseudoalteromonas aliena strain EH1 isolated from Arctic seawater.</title>
        <authorList>
            <person name="Kim E."/>
            <person name="Heo E."/>
            <person name="Kim H."/>
            <person name="Kim D."/>
        </authorList>
    </citation>
    <scope>NUCLEOTIDE SEQUENCE [LARGE SCALE GENOMIC DNA]</scope>
    <source>
        <strain evidence="4 5">EH1</strain>
    </source>
</reference>
<keyword evidence="2" id="KW-1133">Transmembrane helix</keyword>
<dbReference type="Proteomes" id="UP000188243">
    <property type="component" value="Chromosome"/>
</dbReference>
<dbReference type="CDD" id="cd06439">
    <property type="entry name" value="CESA_like_1"/>
    <property type="match status" value="1"/>
</dbReference>
<sequence length="601" mass="68266">MIYLLITLAVLIALVLYHHIGYVALLKLFSRDNNKRLVFAKNTKATASFGILICAYNEQAYIKEKLYNLGAMLYNTKMFAIHVYLDGCTDNTYEEAMLAQAQLAKQDVVCHLHFNKQNQGKAHAINELIKLTKPNYDVLVFTDVSALLSIDVLMNLDADFKDTRLNVITGVYILDEHATTEQKHYWQYQNSIRSMESALGAVIGVPGAMFAIRSKYTDVLDQSTINDDFILSMNALKNGGKAVVNSEINILERECDEQSHDYARRVRLGAGNWQQIKILYKLLNPQLGWVSFNFFSHKVLRGVMPIVLALIYILLFSIAIFSTLLLPKLLCGIITFIHGIELTKKVFKIKMKLPIVDKINYILNAYFLALWGIIKFERGDYKQHWRRVHRSNTQQNVTIKVIKRAIDIVGSVTGLLVLSPVMLSVAAMIKLTSRGPVLFHQLRVGESNDDFVALFDVLKFRSMVVDAEAQSGAVWASKNDPRITPIGRFIRKTRLDELPQLWNVLVGDMSLIGPRPERPVFYSKLEKDIPYFSQRTYGIKPGISGLAQVMNGYDESIDDARNKIGWDYAYMLSTSSPRSWCYMELTILFKTLVVIFTGKGQ</sequence>
<dbReference type="GO" id="GO:0016780">
    <property type="term" value="F:phosphotransferase activity, for other substituted phosphate groups"/>
    <property type="evidence" value="ECO:0007669"/>
    <property type="project" value="TreeGrafter"/>
</dbReference>